<dbReference type="InterPro" id="IPR028994">
    <property type="entry name" value="Integrin_alpha_N"/>
</dbReference>
<reference evidence="2" key="1">
    <citation type="submission" date="2021-02" db="EMBL/GenBank/DDBJ databases">
        <authorList>
            <person name="Nowell W R."/>
        </authorList>
    </citation>
    <scope>NUCLEOTIDE SEQUENCE</scope>
</reference>
<name>A0A819IBJ8_9BILA</name>
<dbReference type="EMBL" id="CAJOAZ010002282">
    <property type="protein sequence ID" value="CAF3913816.1"/>
    <property type="molecule type" value="Genomic_DNA"/>
</dbReference>
<gene>
    <name evidence="2" type="ORF">OXD698_LOCUS24633</name>
</gene>
<evidence type="ECO:0008006" key="4">
    <source>
        <dbReference type="Google" id="ProtNLM"/>
    </source>
</evidence>
<dbReference type="SUPFAM" id="SSF69318">
    <property type="entry name" value="Integrin alpha N-terminal domain"/>
    <property type="match status" value="1"/>
</dbReference>
<comment type="caution">
    <text evidence="2">The sequence shown here is derived from an EMBL/GenBank/DDBJ whole genome shotgun (WGS) entry which is preliminary data.</text>
</comment>
<protein>
    <recommendedName>
        <fullName evidence="4">VCBS repeat-containing protein</fullName>
    </recommendedName>
</protein>
<evidence type="ECO:0000313" key="2">
    <source>
        <dbReference type="EMBL" id="CAF3913816.1"/>
    </source>
</evidence>
<dbReference type="Pfam" id="PF13517">
    <property type="entry name" value="FG-GAP_3"/>
    <property type="match status" value="3"/>
</dbReference>
<sequence>MIDTQCLETNLVASVLIDFNDDKQMDLILYCDYTQTIDILLGNGNATFREMCKISLRMNSSVVLIRVADMDNDSRLDLIILYENDWSSYEIVILFGSGFGSAPKQLGIADFNNDNYLDIAVLNDGSLHIHVFLSNSSKGFQPQKRFFTAYDIESFDMVVGDFDNDNQSDIVVIHELINTVCMLYQFNNGTFNVNKQIVTDYPVALDIIAIGDLNGDNYLDLIIGSISPYKTYGFLGNRNGNFQSQIIDSSALEISKRWIGASDFNNDNCQDIISMDDTSGTINILLNTCGCSRN</sequence>
<proteinExistence type="predicted"/>
<organism evidence="2 3">
    <name type="scientific">Adineta steineri</name>
    <dbReference type="NCBI Taxonomy" id="433720"/>
    <lineage>
        <taxon>Eukaryota</taxon>
        <taxon>Metazoa</taxon>
        <taxon>Spiralia</taxon>
        <taxon>Gnathifera</taxon>
        <taxon>Rotifera</taxon>
        <taxon>Eurotatoria</taxon>
        <taxon>Bdelloidea</taxon>
        <taxon>Adinetida</taxon>
        <taxon>Adinetidae</taxon>
        <taxon>Adineta</taxon>
    </lineage>
</organism>
<dbReference type="Gene3D" id="2.130.10.130">
    <property type="entry name" value="Integrin alpha, N-terminal"/>
    <property type="match status" value="2"/>
</dbReference>
<accession>A0A819IBJ8</accession>
<evidence type="ECO:0000256" key="1">
    <source>
        <dbReference type="ARBA" id="ARBA00022729"/>
    </source>
</evidence>
<dbReference type="PANTHER" id="PTHR46580:SF4">
    <property type="entry name" value="ATP_GTP-BINDING PROTEIN"/>
    <property type="match status" value="1"/>
</dbReference>
<dbReference type="Proteomes" id="UP000663844">
    <property type="component" value="Unassembled WGS sequence"/>
</dbReference>
<keyword evidence="1" id="KW-0732">Signal</keyword>
<dbReference type="AlphaFoldDB" id="A0A819IBJ8"/>
<dbReference type="PANTHER" id="PTHR46580">
    <property type="entry name" value="SENSOR KINASE-RELATED"/>
    <property type="match status" value="1"/>
</dbReference>
<evidence type="ECO:0000313" key="3">
    <source>
        <dbReference type="Proteomes" id="UP000663844"/>
    </source>
</evidence>
<dbReference type="InterPro" id="IPR013517">
    <property type="entry name" value="FG-GAP"/>
</dbReference>